<comment type="caution">
    <text evidence="2">The sequence shown here is derived from an EMBL/GenBank/DDBJ whole genome shotgun (WGS) entry which is preliminary data.</text>
</comment>
<protein>
    <submittedName>
        <fullName evidence="2">Uncharacterized protein</fullName>
    </submittedName>
</protein>
<keyword evidence="1" id="KW-0812">Transmembrane</keyword>
<accession>A0A8T0GS86</accession>
<keyword evidence="1" id="KW-0472">Membrane</keyword>
<evidence type="ECO:0000256" key="1">
    <source>
        <dbReference type="SAM" id="Phobius"/>
    </source>
</evidence>
<dbReference type="AlphaFoldDB" id="A0A8T0GS86"/>
<reference evidence="2" key="1">
    <citation type="submission" date="2020-06" db="EMBL/GenBank/DDBJ databases">
        <title>WGS assembly of Ceratodon purpureus strain R40.</title>
        <authorList>
            <person name="Carey S.B."/>
            <person name="Jenkins J."/>
            <person name="Shu S."/>
            <person name="Lovell J.T."/>
            <person name="Sreedasyam A."/>
            <person name="Maumus F."/>
            <person name="Tiley G.P."/>
            <person name="Fernandez-Pozo N."/>
            <person name="Barry K."/>
            <person name="Chen C."/>
            <person name="Wang M."/>
            <person name="Lipzen A."/>
            <person name="Daum C."/>
            <person name="Saski C.A."/>
            <person name="Payton A.C."/>
            <person name="Mcbreen J.C."/>
            <person name="Conrad R.E."/>
            <person name="Kollar L.M."/>
            <person name="Olsson S."/>
            <person name="Huttunen S."/>
            <person name="Landis J.B."/>
            <person name="Wickett N.J."/>
            <person name="Johnson M.G."/>
            <person name="Rensing S.A."/>
            <person name="Grimwood J."/>
            <person name="Schmutz J."/>
            <person name="Mcdaniel S.F."/>
        </authorList>
    </citation>
    <scope>NUCLEOTIDE SEQUENCE</scope>
    <source>
        <strain evidence="2">R40</strain>
    </source>
</reference>
<evidence type="ECO:0000313" key="3">
    <source>
        <dbReference type="Proteomes" id="UP000822688"/>
    </source>
</evidence>
<keyword evidence="1" id="KW-1133">Transmembrane helix</keyword>
<sequence length="204" mass="23855">MACTRRCTRTVKQTFEIHVSDREPGAVIETSERKKRLRFVLLGSPWFLKPFGMLLWSLLHLLLLVAGVSLIVLAAVPLLVLLALPLSWDVLWLPHCVFFACGLILWGIVDLIWSLMRLSWSLIREGERLHQIRAACRRFVEWWNFADLPFMSHRRHLMEMVSWNGLALTRKCVKRIGKWLGPWPVILLGRWCEEIVHVHDTIFI</sequence>
<dbReference type="Proteomes" id="UP000822688">
    <property type="component" value="Chromosome 10"/>
</dbReference>
<dbReference type="EMBL" id="CM026431">
    <property type="protein sequence ID" value="KAG0559812.1"/>
    <property type="molecule type" value="Genomic_DNA"/>
</dbReference>
<feature type="transmembrane region" description="Helical" evidence="1">
    <location>
        <begin position="90"/>
        <end position="113"/>
    </location>
</feature>
<gene>
    <name evidence="2" type="ORF">KC19_10G131000</name>
</gene>
<evidence type="ECO:0000313" key="2">
    <source>
        <dbReference type="EMBL" id="KAG0559812.1"/>
    </source>
</evidence>
<feature type="transmembrane region" description="Helical" evidence="1">
    <location>
        <begin position="58"/>
        <end position="84"/>
    </location>
</feature>
<keyword evidence="3" id="KW-1185">Reference proteome</keyword>
<organism evidence="2 3">
    <name type="scientific">Ceratodon purpureus</name>
    <name type="common">Fire moss</name>
    <name type="synonym">Dicranum purpureum</name>
    <dbReference type="NCBI Taxonomy" id="3225"/>
    <lineage>
        <taxon>Eukaryota</taxon>
        <taxon>Viridiplantae</taxon>
        <taxon>Streptophyta</taxon>
        <taxon>Embryophyta</taxon>
        <taxon>Bryophyta</taxon>
        <taxon>Bryophytina</taxon>
        <taxon>Bryopsida</taxon>
        <taxon>Dicranidae</taxon>
        <taxon>Pseudoditrichales</taxon>
        <taxon>Ditrichaceae</taxon>
        <taxon>Ceratodon</taxon>
    </lineage>
</organism>
<name>A0A8T0GS86_CERPU</name>
<proteinExistence type="predicted"/>